<reference evidence="3 4" key="1">
    <citation type="journal article" date="2024" name="Commun. Biol.">
        <title>Comparative genomic analysis of thermophilic fungi reveals convergent evolutionary adaptations and gene losses.</title>
        <authorList>
            <person name="Steindorff A.S."/>
            <person name="Aguilar-Pontes M.V."/>
            <person name="Robinson A.J."/>
            <person name="Andreopoulos B."/>
            <person name="LaButti K."/>
            <person name="Kuo A."/>
            <person name="Mondo S."/>
            <person name="Riley R."/>
            <person name="Otillar R."/>
            <person name="Haridas S."/>
            <person name="Lipzen A."/>
            <person name="Grimwood J."/>
            <person name="Schmutz J."/>
            <person name="Clum A."/>
            <person name="Reid I.D."/>
            <person name="Moisan M.C."/>
            <person name="Butler G."/>
            <person name="Nguyen T.T.M."/>
            <person name="Dewar K."/>
            <person name="Conant G."/>
            <person name="Drula E."/>
            <person name="Henrissat B."/>
            <person name="Hansel C."/>
            <person name="Singer S."/>
            <person name="Hutchinson M.I."/>
            <person name="de Vries R.P."/>
            <person name="Natvig D.O."/>
            <person name="Powell A.J."/>
            <person name="Tsang A."/>
            <person name="Grigoriev I.V."/>
        </authorList>
    </citation>
    <scope>NUCLEOTIDE SEQUENCE [LARGE SCALE GENOMIC DNA]</scope>
    <source>
        <strain evidence="3 4">CBS 494.80</strain>
    </source>
</reference>
<feature type="region of interest" description="Disordered" evidence="2">
    <location>
        <begin position="684"/>
        <end position="713"/>
    </location>
</feature>
<name>A0ABR4BZK7_9HELO</name>
<feature type="compositionally biased region" description="Acidic residues" evidence="2">
    <location>
        <begin position="581"/>
        <end position="590"/>
    </location>
</feature>
<feature type="compositionally biased region" description="Acidic residues" evidence="2">
    <location>
        <begin position="511"/>
        <end position="524"/>
    </location>
</feature>
<accession>A0ABR4BZK7</accession>
<gene>
    <name evidence="3" type="ORF">VTL71DRAFT_6177</name>
</gene>
<protein>
    <submittedName>
        <fullName evidence="3">Uncharacterized protein</fullName>
    </submittedName>
</protein>
<feature type="compositionally biased region" description="Acidic residues" evidence="2">
    <location>
        <begin position="400"/>
        <end position="428"/>
    </location>
</feature>
<dbReference type="EMBL" id="JAZHXI010000016">
    <property type="protein sequence ID" value="KAL2063105.1"/>
    <property type="molecule type" value="Genomic_DNA"/>
</dbReference>
<evidence type="ECO:0000313" key="3">
    <source>
        <dbReference type="EMBL" id="KAL2063105.1"/>
    </source>
</evidence>
<feature type="region of interest" description="Disordered" evidence="2">
    <location>
        <begin position="1"/>
        <end position="25"/>
    </location>
</feature>
<feature type="compositionally biased region" description="Low complexity" evidence="2">
    <location>
        <begin position="434"/>
        <end position="443"/>
    </location>
</feature>
<feature type="compositionally biased region" description="Acidic residues" evidence="2">
    <location>
        <begin position="354"/>
        <end position="372"/>
    </location>
</feature>
<sequence length="781" mass="88455">MKFTAQGMVTPSSCSSASSESTSSRISHTQIESLVDFDFKATPWNTGQGLKTNNELELLKEKNKQAKKLKEKFPELKDEPTWLLRHIEILREDYAKHGWEYDVVIPEECQHRLYPSTIGTYLIFTRDKKGRKGKVTKEYIPVPLSNGAEWSSWKPMDDEGRPPTKYSLEDLLESDRKAEATRRKELAAYLAKEAEDAEKELDEDEIDDAEIDEYPVDEEEIDEYLVNEEEIDEYPVENPDETPSRRRVIYNSSKASRPVSNGESSVHIGSTRPTTSASHGSIITAGDYAPDRALRTRRKESTISAPSGAPNQEASSKAGKGNSSKRKPVSGSSRKNGNRQSIGWKDARERVADIDEEMEADKEYVDEEDQDDQKDYDRSLSPQPIPRNQRRSGVVHISDSDEEEGRDEDVDIKMEEDEEDFDGDDQGAQDDFGRSPPHQPISRSRSRSRSIHSSDSNAVGEEHHENDIDMEADDGYAGKYDRSDEEDHDRSPTPQQMSRKRSRARVIYSSDPDDEEEDSDEEDMPSFIPTSNKARREGASNVVDLSDSESESEDDESDDELPDFNTKSRYSKHTRATIIEISDEDEDEEEEHKNVSPESGMRKKLLRGSGPHRDNFEDQKQDFNDGYGYGDDDTAYDAEEMDDDIEDYESYREGTGHEHYLVDEEDGDEEEDALYDEEYEANELQKHEAEQDEHDHGHIIPAGDFDNYGARSDGAASNDEIMVGDAKGGGEAEDQIPDGQWFDGSAFCNSCKLHEHECLCNTGGQNNPFVIDSDEEEDCED</sequence>
<feature type="compositionally biased region" description="Acidic residues" evidence="2">
    <location>
        <begin position="630"/>
        <end position="640"/>
    </location>
</feature>
<evidence type="ECO:0000256" key="1">
    <source>
        <dbReference type="SAM" id="Coils"/>
    </source>
</evidence>
<feature type="compositionally biased region" description="Polar residues" evidence="2">
    <location>
        <begin position="250"/>
        <end position="281"/>
    </location>
</feature>
<dbReference type="Proteomes" id="UP001595075">
    <property type="component" value="Unassembled WGS sequence"/>
</dbReference>
<proteinExistence type="predicted"/>
<feature type="compositionally biased region" description="Low complexity" evidence="2">
    <location>
        <begin position="12"/>
        <end position="25"/>
    </location>
</feature>
<keyword evidence="4" id="KW-1185">Reference proteome</keyword>
<keyword evidence="1" id="KW-0175">Coiled coil</keyword>
<feature type="compositionally biased region" description="Polar residues" evidence="2">
    <location>
        <begin position="330"/>
        <end position="341"/>
    </location>
</feature>
<organism evidence="3 4">
    <name type="scientific">Oculimacula yallundae</name>
    <dbReference type="NCBI Taxonomy" id="86028"/>
    <lineage>
        <taxon>Eukaryota</taxon>
        <taxon>Fungi</taxon>
        <taxon>Dikarya</taxon>
        <taxon>Ascomycota</taxon>
        <taxon>Pezizomycotina</taxon>
        <taxon>Leotiomycetes</taxon>
        <taxon>Helotiales</taxon>
        <taxon>Ploettnerulaceae</taxon>
        <taxon>Oculimacula</taxon>
    </lineage>
</organism>
<evidence type="ECO:0000256" key="2">
    <source>
        <dbReference type="SAM" id="MobiDB-lite"/>
    </source>
</evidence>
<feature type="compositionally biased region" description="Basic and acidic residues" evidence="2">
    <location>
        <begin position="684"/>
        <end position="698"/>
    </location>
</feature>
<feature type="coiled-coil region" evidence="1">
    <location>
        <begin position="52"/>
        <end position="79"/>
    </location>
</feature>
<feature type="region of interest" description="Disordered" evidence="2">
    <location>
        <begin position="194"/>
        <end position="640"/>
    </location>
</feature>
<feature type="compositionally biased region" description="Acidic residues" evidence="2">
    <location>
        <begin position="195"/>
        <end position="240"/>
    </location>
</feature>
<evidence type="ECO:0000313" key="4">
    <source>
        <dbReference type="Proteomes" id="UP001595075"/>
    </source>
</evidence>
<feature type="compositionally biased region" description="Acidic residues" evidence="2">
    <location>
        <begin position="546"/>
        <end position="562"/>
    </location>
</feature>
<comment type="caution">
    <text evidence="3">The sequence shown here is derived from an EMBL/GenBank/DDBJ whole genome shotgun (WGS) entry which is preliminary data.</text>
</comment>
<feature type="compositionally biased region" description="Basic and acidic residues" evidence="2">
    <location>
        <begin position="611"/>
        <end position="623"/>
    </location>
</feature>
<feature type="compositionally biased region" description="Polar residues" evidence="2">
    <location>
        <begin position="302"/>
        <end position="313"/>
    </location>
</feature>